<feature type="domain" description="BD-FAE-like" evidence="3">
    <location>
        <begin position="140"/>
        <end position="332"/>
    </location>
</feature>
<protein>
    <submittedName>
        <fullName evidence="4">Alpha/beta hydrolase</fullName>
    </submittedName>
</protein>
<keyword evidence="2" id="KW-0472">Membrane</keyword>
<name>A0A5C6LYW8_9BACT</name>
<evidence type="ECO:0000259" key="3">
    <source>
        <dbReference type="Pfam" id="PF20434"/>
    </source>
</evidence>
<feature type="transmembrane region" description="Helical" evidence="2">
    <location>
        <begin position="36"/>
        <end position="53"/>
    </location>
</feature>
<keyword evidence="2" id="KW-1133">Transmembrane helix</keyword>
<dbReference type="EMBL" id="VOHS01000008">
    <property type="protein sequence ID" value="TWW00586.1"/>
    <property type="molecule type" value="Genomic_DNA"/>
</dbReference>
<dbReference type="Pfam" id="PF20434">
    <property type="entry name" value="BD-FAE"/>
    <property type="match status" value="1"/>
</dbReference>
<organism evidence="4 5">
    <name type="scientific">Chitinophaga pinensis</name>
    <dbReference type="NCBI Taxonomy" id="79329"/>
    <lineage>
        <taxon>Bacteria</taxon>
        <taxon>Pseudomonadati</taxon>
        <taxon>Bacteroidota</taxon>
        <taxon>Chitinophagia</taxon>
        <taxon>Chitinophagales</taxon>
        <taxon>Chitinophagaceae</taxon>
        <taxon>Chitinophaga</taxon>
    </lineage>
</organism>
<dbReference type="InterPro" id="IPR029058">
    <property type="entry name" value="AB_hydrolase_fold"/>
</dbReference>
<dbReference type="Gene3D" id="3.40.50.1820">
    <property type="entry name" value="alpha/beta hydrolase"/>
    <property type="match status" value="1"/>
</dbReference>
<feature type="transmembrane region" description="Helical" evidence="2">
    <location>
        <begin position="60"/>
        <end position="81"/>
    </location>
</feature>
<dbReference type="AlphaFoldDB" id="A0A5C6LYW8"/>
<keyword evidence="5" id="KW-1185">Reference proteome</keyword>
<evidence type="ECO:0000256" key="2">
    <source>
        <dbReference type="SAM" id="Phobius"/>
    </source>
</evidence>
<keyword evidence="1 4" id="KW-0378">Hydrolase</keyword>
<gene>
    <name evidence="4" type="ORF">FEF09_11110</name>
</gene>
<keyword evidence="2" id="KW-0812">Transmembrane</keyword>
<sequence>MVRLVFIIIAFLVSLLSVFRAPTYHLWMLAIGVAEFAWVFITITFVLLVTGLYPGRFQLAGTLIGIAALLLYISPIIRAYFIARDLPAAMDKALDEQDDEAGRTVPFSLITMLTDYPQPKVTAKTYAYRTDNLTSSSLDFYPAQQSGLRPCVVVVHGGSWSSGDSKQLPELNSYLAHAGYHVVSMNYRLAPAFLCPAPIEDVYAAMDYLRAHASEFQIDTDNFVLLGRSAGAQIALLAAYRQQVPGLKAVVDFYGPADMVWGYSLPANPLVMDSRKVLENYLGGTYGAVPGNYAASSPIEFADKHAVPTLIIHGANDALVAYEHSTRLNKKLTDNGVKHFFLALPWATHGFDYNLKGPGGQLSTYAIERFLHNVTQ</sequence>
<evidence type="ECO:0000313" key="5">
    <source>
        <dbReference type="Proteomes" id="UP000318815"/>
    </source>
</evidence>
<dbReference type="SUPFAM" id="SSF53474">
    <property type="entry name" value="alpha/beta-Hydrolases"/>
    <property type="match status" value="1"/>
</dbReference>
<dbReference type="InterPro" id="IPR050300">
    <property type="entry name" value="GDXG_lipolytic_enzyme"/>
</dbReference>
<accession>A0A5C6LYW8</accession>
<evidence type="ECO:0000256" key="1">
    <source>
        <dbReference type="ARBA" id="ARBA00022801"/>
    </source>
</evidence>
<dbReference type="OrthoDB" id="9777975at2"/>
<dbReference type="Proteomes" id="UP000318815">
    <property type="component" value="Unassembled WGS sequence"/>
</dbReference>
<evidence type="ECO:0000313" key="4">
    <source>
        <dbReference type="EMBL" id="TWW00586.1"/>
    </source>
</evidence>
<proteinExistence type="predicted"/>
<dbReference type="RefSeq" id="WP_146305173.1">
    <property type="nucleotide sequence ID" value="NZ_VOHS01000008.1"/>
</dbReference>
<comment type="caution">
    <text evidence="4">The sequence shown here is derived from an EMBL/GenBank/DDBJ whole genome shotgun (WGS) entry which is preliminary data.</text>
</comment>
<reference evidence="4 5" key="1">
    <citation type="submission" date="2019-08" db="EMBL/GenBank/DDBJ databases">
        <title>Whole genome sequencing of chitin degrading bacteria Chitinophaga pinensis YS16.</title>
        <authorList>
            <person name="Singh R.P."/>
            <person name="Manchanda G."/>
            <person name="Maurya I.K."/>
            <person name="Joshi N.K."/>
            <person name="Srivastava A.K."/>
        </authorList>
    </citation>
    <scope>NUCLEOTIDE SEQUENCE [LARGE SCALE GENOMIC DNA]</scope>
    <source>
        <strain evidence="4 5">YS-16</strain>
    </source>
</reference>
<dbReference type="InterPro" id="IPR049492">
    <property type="entry name" value="BD-FAE-like_dom"/>
</dbReference>
<dbReference type="PANTHER" id="PTHR48081">
    <property type="entry name" value="AB HYDROLASE SUPERFAMILY PROTEIN C4A8.06C"/>
    <property type="match status" value="1"/>
</dbReference>
<dbReference type="GO" id="GO:0016787">
    <property type="term" value="F:hydrolase activity"/>
    <property type="evidence" value="ECO:0007669"/>
    <property type="project" value="UniProtKB-KW"/>
</dbReference>